<reference evidence="14 15" key="1">
    <citation type="submission" date="2020-08" db="EMBL/GenBank/DDBJ databases">
        <authorList>
            <person name="Hejnol A."/>
        </authorList>
    </citation>
    <scope>NUCLEOTIDE SEQUENCE [LARGE SCALE GENOMIC DNA]</scope>
</reference>
<dbReference type="FunFam" id="3.30.505.10:FF:000018">
    <property type="entry name" value="Tyrosine-protein phosphatase non-receptor type"/>
    <property type="match status" value="1"/>
</dbReference>
<protein>
    <recommendedName>
        <fullName evidence="2">protein-tyrosine-phosphatase</fullName>
        <ecNumber evidence="2">3.1.3.48</ecNumber>
    </recommendedName>
</protein>
<dbReference type="Gene3D" id="3.30.505.10">
    <property type="entry name" value="SH2 domain"/>
    <property type="match status" value="2"/>
</dbReference>
<dbReference type="InterPro" id="IPR052123">
    <property type="entry name" value="Non-rcpt_Tyr_Phosphatase"/>
</dbReference>
<organism evidence="14 15">
    <name type="scientific">Dimorphilus gyrociliatus</name>
    <dbReference type="NCBI Taxonomy" id="2664684"/>
    <lineage>
        <taxon>Eukaryota</taxon>
        <taxon>Metazoa</taxon>
        <taxon>Spiralia</taxon>
        <taxon>Lophotrochozoa</taxon>
        <taxon>Annelida</taxon>
        <taxon>Polychaeta</taxon>
        <taxon>Polychaeta incertae sedis</taxon>
        <taxon>Dinophilidae</taxon>
        <taxon>Dimorphilus</taxon>
    </lineage>
</organism>
<dbReference type="SUPFAM" id="SSF52799">
    <property type="entry name" value="(Phosphotyrosine protein) phosphatases II"/>
    <property type="match status" value="1"/>
</dbReference>
<gene>
    <name evidence="14" type="ORF">DGYR_LOCUS7494</name>
</gene>
<evidence type="ECO:0000256" key="8">
    <source>
        <dbReference type="ARBA" id="ARBA00051722"/>
    </source>
</evidence>
<name>A0A7I8VSC8_9ANNE</name>
<keyword evidence="15" id="KW-1185">Reference proteome</keyword>
<dbReference type="GO" id="GO:0030154">
    <property type="term" value="P:cell differentiation"/>
    <property type="evidence" value="ECO:0007669"/>
    <property type="project" value="TreeGrafter"/>
</dbReference>
<dbReference type="SUPFAM" id="SSF55550">
    <property type="entry name" value="SH2 domain"/>
    <property type="match status" value="2"/>
</dbReference>
<dbReference type="GO" id="GO:0035556">
    <property type="term" value="P:intracellular signal transduction"/>
    <property type="evidence" value="ECO:0007669"/>
    <property type="project" value="TreeGrafter"/>
</dbReference>
<dbReference type="PROSITE" id="PS00383">
    <property type="entry name" value="TYR_PHOSPHATASE_1"/>
    <property type="match status" value="1"/>
</dbReference>
<dbReference type="GO" id="GO:0000278">
    <property type="term" value="P:mitotic cell cycle"/>
    <property type="evidence" value="ECO:0007669"/>
    <property type="project" value="TreeGrafter"/>
</dbReference>
<dbReference type="SMART" id="SM00404">
    <property type="entry name" value="PTPc_motif"/>
    <property type="match status" value="1"/>
</dbReference>
<dbReference type="PROSITE" id="PS50056">
    <property type="entry name" value="TYR_PHOSPHATASE_2"/>
    <property type="match status" value="1"/>
</dbReference>
<dbReference type="PRINTS" id="PR00700">
    <property type="entry name" value="PRTYPHPHTASE"/>
</dbReference>
<feature type="region of interest" description="Disordered" evidence="10">
    <location>
        <begin position="561"/>
        <end position="588"/>
    </location>
</feature>
<dbReference type="Pfam" id="PF00102">
    <property type="entry name" value="Y_phosphatase"/>
    <property type="match status" value="1"/>
</dbReference>
<dbReference type="CDD" id="cd10340">
    <property type="entry name" value="SH2_N-SH2_SHP_like"/>
    <property type="match status" value="1"/>
</dbReference>
<evidence type="ECO:0000256" key="4">
    <source>
        <dbReference type="ARBA" id="ARBA00022737"/>
    </source>
</evidence>
<dbReference type="InterPro" id="IPR003595">
    <property type="entry name" value="Tyr_Pase_cat"/>
</dbReference>
<dbReference type="AlphaFoldDB" id="A0A7I8VSC8"/>
<keyword evidence="7 9" id="KW-0727">SH2 domain</keyword>
<evidence type="ECO:0000256" key="6">
    <source>
        <dbReference type="ARBA" id="ARBA00022912"/>
    </source>
</evidence>
<dbReference type="Gene3D" id="3.90.190.10">
    <property type="entry name" value="Protein tyrosine phosphatase superfamily"/>
    <property type="match status" value="1"/>
</dbReference>
<accession>A0A7I8VSC8</accession>
<dbReference type="GO" id="GO:0005737">
    <property type="term" value="C:cytoplasm"/>
    <property type="evidence" value="ECO:0007669"/>
    <property type="project" value="UniProtKB-SubCell"/>
</dbReference>
<dbReference type="InterPro" id="IPR016130">
    <property type="entry name" value="Tyr_Pase_AS"/>
</dbReference>
<evidence type="ECO:0000259" key="11">
    <source>
        <dbReference type="PROSITE" id="PS50001"/>
    </source>
</evidence>
<dbReference type="InterPro" id="IPR000980">
    <property type="entry name" value="SH2"/>
</dbReference>
<evidence type="ECO:0000313" key="14">
    <source>
        <dbReference type="EMBL" id="CAD5119222.1"/>
    </source>
</evidence>
<dbReference type="PROSITE" id="PS50055">
    <property type="entry name" value="TYR_PHOSPHATASE_PTP"/>
    <property type="match status" value="1"/>
</dbReference>
<dbReference type="OrthoDB" id="8815311at2759"/>
<dbReference type="Pfam" id="PF00017">
    <property type="entry name" value="SH2"/>
    <property type="match status" value="2"/>
</dbReference>
<feature type="domain" description="SH2" evidence="11">
    <location>
        <begin position="112"/>
        <end position="199"/>
    </location>
</feature>
<dbReference type="PRINTS" id="PR00401">
    <property type="entry name" value="SH2DOMAIN"/>
</dbReference>
<dbReference type="EC" id="3.1.3.48" evidence="2"/>
<evidence type="ECO:0000256" key="5">
    <source>
        <dbReference type="ARBA" id="ARBA00022801"/>
    </source>
</evidence>
<proteinExistence type="predicted"/>
<feature type="domain" description="SH2" evidence="11">
    <location>
        <begin position="6"/>
        <end position="102"/>
    </location>
</feature>
<dbReference type="PANTHER" id="PTHR46257:SF3">
    <property type="entry name" value="TYROSINE-PROTEIN PHOSPHATASE CORKSCREW"/>
    <property type="match status" value="1"/>
</dbReference>
<keyword evidence="6" id="KW-0904">Protein phosphatase</keyword>
<dbReference type="GO" id="GO:0004726">
    <property type="term" value="F:non-membrane spanning protein tyrosine phosphatase activity"/>
    <property type="evidence" value="ECO:0007669"/>
    <property type="project" value="TreeGrafter"/>
</dbReference>
<dbReference type="EMBL" id="CAJFCJ010000009">
    <property type="protein sequence ID" value="CAD5119222.1"/>
    <property type="molecule type" value="Genomic_DNA"/>
</dbReference>
<evidence type="ECO:0000256" key="3">
    <source>
        <dbReference type="ARBA" id="ARBA00022490"/>
    </source>
</evidence>
<feature type="domain" description="Tyrosine-protein phosphatase" evidence="12">
    <location>
        <begin position="231"/>
        <end position="524"/>
    </location>
</feature>
<evidence type="ECO:0000256" key="1">
    <source>
        <dbReference type="ARBA" id="ARBA00004496"/>
    </source>
</evidence>
<evidence type="ECO:0000259" key="12">
    <source>
        <dbReference type="PROSITE" id="PS50055"/>
    </source>
</evidence>
<comment type="subcellular location">
    <subcellularLocation>
        <location evidence="1">Cytoplasm</location>
    </subcellularLocation>
</comment>
<sequence>MNNRRWFHPNITGREAEHLLLTKGVDGSFLCRPSESIAGDFSLSVRRGDKVTHIKIHNSGECYDLYGGEKFASLTELIQHYLEKSETLREKTGEIIELKSPLHCIDPTTERWFHESLTGKDAESLLLEKNASVGSFLVRESQTSGDFVLSVRVEDREKEAKFDIGGGEMFNSLCELVEYYRLSPMVETGGKVIFLKTPYNTTRISRSLLSERIKELNQAGNQEDKNGKKGFLEEFEQLGQQEFKEISREDGKKSCNKSKNRYKNILPYNRTSVILTDGTGEDGDDYINANYIRASACLATAGDIWLPNDSSNDPDRLSTTYAEEEPAYIATQGCLTNTITDFWRMVWNENSRVIIMTTKDSERGKKKCAIYWPKNVNEKMEREAKSGNIIIELIQVEENDFYITRLMRITKCGFTEARFIHQFQFKAWPDHGTPQDPGRVLDLLTKVDEAKARYPRTGPIIVHCSAGIGRTGTFIAIHILIKQIEDGAEAIDIQKTILALRAQRSGMVQTEAQYKFVYKALEHHIDVISVKDQAHKAAKEAGREYHNVQYKANEAGLSRLDDRRFKSTLTPPPSVPRRIPPIPPQTVD</sequence>
<evidence type="ECO:0000256" key="7">
    <source>
        <dbReference type="ARBA" id="ARBA00022999"/>
    </source>
</evidence>
<dbReference type="PANTHER" id="PTHR46257">
    <property type="entry name" value="TYROSINE-PROTEIN PHOSPHATASE CORKSCREW"/>
    <property type="match status" value="1"/>
</dbReference>
<dbReference type="Proteomes" id="UP000549394">
    <property type="component" value="Unassembled WGS sequence"/>
</dbReference>
<feature type="compositionally biased region" description="Pro residues" evidence="10">
    <location>
        <begin position="570"/>
        <end position="588"/>
    </location>
</feature>
<feature type="domain" description="Tyrosine specific protein phosphatases" evidence="13">
    <location>
        <begin position="441"/>
        <end position="515"/>
    </location>
</feature>
<evidence type="ECO:0000313" key="15">
    <source>
        <dbReference type="Proteomes" id="UP000549394"/>
    </source>
</evidence>
<dbReference type="InterPro" id="IPR029021">
    <property type="entry name" value="Prot-tyrosine_phosphatase-like"/>
</dbReference>
<keyword evidence="5" id="KW-0378">Hydrolase</keyword>
<dbReference type="GO" id="GO:0001784">
    <property type="term" value="F:phosphotyrosine residue binding"/>
    <property type="evidence" value="ECO:0007669"/>
    <property type="project" value="TreeGrafter"/>
</dbReference>
<comment type="catalytic activity">
    <reaction evidence="8">
        <text>O-phospho-L-tyrosyl-[protein] + H2O = L-tyrosyl-[protein] + phosphate</text>
        <dbReference type="Rhea" id="RHEA:10684"/>
        <dbReference type="Rhea" id="RHEA-COMP:10136"/>
        <dbReference type="Rhea" id="RHEA-COMP:20101"/>
        <dbReference type="ChEBI" id="CHEBI:15377"/>
        <dbReference type="ChEBI" id="CHEBI:43474"/>
        <dbReference type="ChEBI" id="CHEBI:46858"/>
        <dbReference type="ChEBI" id="CHEBI:61978"/>
        <dbReference type="EC" id="3.1.3.48"/>
    </reaction>
</comment>
<keyword evidence="3" id="KW-0963">Cytoplasm</keyword>
<evidence type="ECO:0000259" key="13">
    <source>
        <dbReference type="PROSITE" id="PS50056"/>
    </source>
</evidence>
<evidence type="ECO:0000256" key="2">
    <source>
        <dbReference type="ARBA" id="ARBA00013064"/>
    </source>
</evidence>
<evidence type="ECO:0000256" key="9">
    <source>
        <dbReference type="PROSITE-ProRule" id="PRU00191"/>
    </source>
</evidence>
<dbReference type="PROSITE" id="PS50001">
    <property type="entry name" value="SH2"/>
    <property type="match status" value="2"/>
</dbReference>
<evidence type="ECO:0000256" key="10">
    <source>
        <dbReference type="SAM" id="MobiDB-lite"/>
    </source>
</evidence>
<dbReference type="SMART" id="SM00252">
    <property type="entry name" value="SH2"/>
    <property type="match status" value="2"/>
</dbReference>
<dbReference type="InterPro" id="IPR000242">
    <property type="entry name" value="PTP_cat"/>
</dbReference>
<dbReference type="InterPro" id="IPR000387">
    <property type="entry name" value="Tyr_Pase_dom"/>
</dbReference>
<dbReference type="InterPro" id="IPR036860">
    <property type="entry name" value="SH2_dom_sf"/>
</dbReference>
<dbReference type="SMART" id="SM00194">
    <property type="entry name" value="PTPc"/>
    <property type="match status" value="1"/>
</dbReference>
<keyword evidence="4" id="KW-0677">Repeat</keyword>
<comment type="caution">
    <text evidence="14">The sequence shown here is derived from an EMBL/GenBank/DDBJ whole genome shotgun (WGS) entry which is preliminary data.</text>
</comment>